<keyword evidence="3" id="KW-1185">Reference proteome</keyword>
<feature type="region of interest" description="Disordered" evidence="1">
    <location>
        <begin position="99"/>
        <end position="119"/>
    </location>
</feature>
<feature type="compositionally biased region" description="Polar residues" evidence="1">
    <location>
        <begin position="105"/>
        <end position="119"/>
    </location>
</feature>
<evidence type="ECO:0000313" key="3">
    <source>
        <dbReference type="Proteomes" id="UP001438707"/>
    </source>
</evidence>
<evidence type="ECO:0000313" key="2">
    <source>
        <dbReference type="EMBL" id="KAK9818874.1"/>
    </source>
</evidence>
<feature type="region of interest" description="Disordered" evidence="1">
    <location>
        <begin position="1"/>
        <end position="44"/>
    </location>
</feature>
<feature type="compositionally biased region" description="Basic and acidic residues" evidence="1">
    <location>
        <begin position="169"/>
        <end position="180"/>
    </location>
</feature>
<name>A0AAW1Q9P8_9CHLO</name>
<feature type="region of interest" description="Disordered" evidence="1">
    <location>
        <begin position="219"/>
        <end position="240"/>
    </location>
</feature>
<feature type="compositionally biased region" description="Basic and acidic residues" evidence="1">
    <location>
        <begin position="137"/>
        <end position="146"/>
    </location>
</feature>
<evidence type="ECO:0000256" key="1">
    <source>
        <dbReference type="SAM" id="MobiDB-lite"/>
    </source>
</evidence>
<accession>A0AAW1Q9P8</accession>
<protein>
    <submittedName>
        <fullName evidence="2">Uncharacterized protein</fullName>
    </submittedName>
</protein>
<dbReference type="Proteomes" id="UP001438707">
    <property type="component" value="Unassembled WGS sequence"/>
</dbReference>
<feature type="compositionally biased region" description="Polar residues" evidence="1">
    <location>
        <begin position="308"/>
        <end position="317"/>
    </location>
</feature>
<dbReference type="AlphaFoldDB" id="A0AAW1Q9P8"/>
<feature type="compositionally biased region" description="Polar residues" evidence="1">
    <location>
        <begin position="148"/>
        <end position="159"/>
    </location>
</feature>
<proteinExistence type="predicted"/>
<dbReference type="EMBL" id="JALJOS010000053">
    <property type="protein sequence ID" value="KAK9818874.1"/>
    <property type="molecule type" value="Genomic_DNA"/>
</dbReference>
<reference evidence="2 3" key="1">
    <citation type="journal article" date="2024" name="Nat. Commun.">
        <title>Phylogenomics reveals the evolutionary origins of lichenization in chlorophyte algae.</title>
        <authorList>
            <person name="Puginier C."/>
            <person name="Libourel C."/>
            <person name="Otte J."/>
            <person name="Skaloud P."/>
            <person name="Haon M."/>
            <person name="Grisel S."/>
            <person name="Petersen M."/>
            <person name="Berrin J.G."/>
            <person name="Delaux P.M."/>
            <person name="Dal Grande F."/>
            <person name="Keller J."/>
        </authorList>
    </citation>
    <scope>NUCLEOTIDE SEQUENCE [LARGE SCALE GENOMIC DNA]</scope>
    <source>
        <strain evidence="2 3">SAG 2145</strain>
    </source>
</reference>
<feature type="region of interest" description="Disordered" evidence="1">
    <location>
        <begin position="136"/>
        <end position="193"/>
    </location>
</feature>
<feature type="compositionally biased region" description="Polar residues" evidence="1">
    <location>
        <begin position="324"/>
        <end position="336"/>
    </location>
</feature>
<feature type="compositionally biased region" description="Acidic residues" evidence="1">
    <location>
        <begin position="22"/>
        <end position="31"/>
    </location>
</feature>
<feature type="region of interest" description="Disordered" evidence="1">
    <location>
        <begin position="308"/>
        <end position="343"/>
    </location>
</feature>
<organism evidence="2 3">
    <name type="scientific">Apatococcus lobatus</name>
    <dbReference type="NCBI Taxonomy" id="904363"/>
    <lineage>
        <taxon>Eukaryota</taxon>
        <taxon>Viridiplantae</taxon>
        <taxon>Chlorophyta</taxon>
        <taxon>core chlorophytes</taxon>
        <taxon>Trebouxiophyceae</taxon>
        <taxon>Chlorellales</taxon>
        <taxon>Chlorellaceae</taxon>
        <taxon>Apatococcus</taxon>
    </lineage>
</organism>
<sequence length="448" mass="47833">MNRAPSCDYDRSDASSYVSDDLAGDLSDDESPASLPSTSVEGPGIPKLALSILDQPSSQQPTIPAIRLPDADVDPSSENGIGIRLSANIPSLALRAANRLHPPGDTSQPSTTATGSTNIMRRAIPMLNLGGSALEAKASHHDKEPLTSRPNVATPQMATASSSGSEASDSDRSSCSEDARSYQQEAQPMHLDLPSSNVQTITIDLLSRAFSLDTASLSSEASSQASGRRRHGTANQTSSAEILESCSERLGLPCGSLQLFRLEEVTSAEGQDQSCSSTNAYALAINGSSFSMQAYEAMLQENADLKANQETGQQQRSADAESKAGSQALANATRQNKQQREEMQRLRDLAEIQRLELDKLRQMLCTADAARLKQVREVEELRSAAGKLHQPSYALQAGRTGALGIAPSGHGDASTSRLTEVFSKLADPQVLQRLESCLRRLDQEPFHG</sequence>
<comment type="caution">
    <text evidence="2">The sequence shown here is derived from an EMBL/GenBank/DDBJ whole genome shotgun (WGS) entry which is preliminary data.</text>
</comment>
<gene>
    <name evidence="2" type="ORF">WJX74_005834</name>
</gene>